<dbReference type="GO" id="GO:0000162">
    <property type="term" value="P:L-tryptophan biosynthetic process"/>
    <property type="evidence" value="ECO:0007669"/>
    <property type="project" value="TreeGrafter"/>
</dbReference>
<reference evidence="2 3" key="1">
    <citation type="submission" date="2016-07" db="EMBL/GenBank/DDBJ databases">
        <title>Revisiting the taxonomy of the Elizabethkingia Genus using Whole-Genome Sequencing, Optical Mapping, and MALDI-TOF, along with proposal of three novel Elizabethkingia species: Elizabethkingia bruuniana sp. nov., Elizabethkingia ursingii sp. nov., and Elizabethkingia occulta sp. nov.</title>
        <authorList>
            <person name="Nicholson A.C."/>
        </authorList>
    </citation>
    <scope>NUCLEOTIDE SEQUENCE [LARGE SCALE GENOMIC DNA]</scope>
    <source>
        <strain evidence="2 3">F3201</strain>
    </source>
</reference>
<dbReference type="InterPro" id="IPR015890">
    <property type="entry name" value="Chorismate_C"/>
</dbReference>
<dbReference type="PRINTS" id="PR00095">
    <property type="entry name" value="ANTSNTHASEI"/>
</dbReference>
<evidence type="ECO:0000313" key="2">
    <source>
        <dbReference type="EMBL" id="AQX03532.1"/>
    </source>
</evidence>
<organism evidence="2 3">
    <name type="scientific">Elizabethkingia anophelis</name>
    <dbReference type="NCBI Taxonomy" id="1117645"/>
    <lineage>
        <taxon>Bacteria</taxon>
        <taxon>Pseudomonadati</taxon>
        <taxon>Bacteroidota</taxon>
        <taxon>Flavobacteriia</taxon>
        <taxon>Flavobacteriales</taxon>
        <taxon>Weeksellaceae</taxon>
        <taxon>Elizabethkingia</taxon>
    </lineage>
</organism>
<dbReference type="AlphaFoldDB" id="A0AAU8V2S2"/>
<dbReference type="SUPFAM" id="SSF56322">
    <property type="entry name" value="ADC synthase"/>
    <property type="match status" value="1"/>
</dbReference>
<dbReference type="Proteomes" id="UP000190848">
    <property type="component" value="Chromosome"/>
</dbReference>
<dbReference type="PANTHER" id="PTHR11236">
    <property type="entry name" value="AMINOBENZOATE/ANTHRANILATE SYNTHASE"/>
    <property type="match status" value="1"/>
</dbReference>
<accession>A0AAU8V2S2</accession>
<feature type="domain" description="Chorismate-utilising enzyme C-terminal" evidence="1">
    <location>
        <begin position="77"/>
        <end position="321"/>
    </location>
</feature>
<sequence>MMTTINAKEFSEMDKLSEKGEPFIFIIDFLKQNILLFTEEELNKNRDILVHFQKYRNYTPKTELNKKIYLRSFPETFESYKKGFDIVMKNLQLGNSYLINYTRKTKIETNLTLQDIFYHSEAKYKICYKNNWVFFSPEVFVKIENQKISTFPMKGTIDADIPDAENILKNDPKEKAEHYTVVDLLRNDLSIVADDVKLVDFQRIDYLQTLKKNLYTMSSEIEGTVKPSFQNKIGTIMQKLLPAGSILGAPKDKTQEVILKSESYDRGFYTGICGYFDGKDLDSGVMIRFIENENNQFYFKSGGGITHQSDASAEYQEMINKIYVPVY</sequence>
<dbReference type="GO" id="GO:0046820">
    <property type="term" value="F:4-amino-4-deoxychorismate synthase activity"/>
    <property type="evidence" value="ECO:0007669"/>
    <property type="project" value="TreeGrafter"/>
</dbReference>
<dbReference type="InterPro" id="IPR005801">
    <property type="entry name" value="ADC_synthase"/>
</dbReference>
<dbReference type="PANTHER" id="PTHR11236:SF50">
    <property type="entry name" value="AMINODEOXYCHORISMATE SYNTHASE COMPONENT 1"/>
    <property type="match status" value="1"/>
</dbReference>
<gene>
    <name evidence="2" type="ORF">BBD32_07800</name>
</gene>
<dbReference type="Pfam" id="PF00425">
    <property type="entry name" value="Chorismate_bind"/>
    <property type="match status" value="1"/>
</dbReference>
<name>A0AAU8V2S2_9FLAO</name>
<dbReference type="InterPro" id="IPR019999">
    <property type="entry name" value="Anth_synth_I-like"/>
</dbReference>
<protein>
    <submittedName>
        <fullName evidence="2">Aminodeoxychorismate synthase component I</fullName>
    </submittedName>
</protein>
<dbReference type="Gene3D" id="3.60.120.10">
    <property type="entry name" value="Anthranilate synthase"/>
    <property type="match status" value="1"/>
</dbReference>
<evidence type="ECO:0000259" key="1">
    <source>
        <dbReference type="Pfam" id="PF00425"/>
    </source>
</evidence>
<evidence type="ECO:0000313" key="3">
    <source>
        <dbReference type="Proteomes" id="UP000190848"/>
    </source>
</evidence>
<proteinExistence type="predicted"/>
<dbReference type="NCBIfam" id="NF005486">
    <property type="entry name" value="PRK07093.1"/>
    <property type="match status" value="1"/>
</dbReference>
<dbReference type="EMBL" id="CP016374">
    <property type="protein sequence ID" value="AQX03532.1"/>
    <property type="molecule type" value="Genomic_DNA"/>
</dbReference>